<dbReference type="Pfam" id="PF00512">
    <property type="entry name" value="HisKA"/>
    <property type="match status" value="1"/>
</dbReference>
<feature type="domain" description="Histidine kinase" evidence="10">
    <location>
        <begin position="230"/>
        <end position="461"/>
    </location>
</feature>
<evidence type="ECO:0000256" key="2">
    <source>
        <dbReference type="ARBA" id="ARBA00012438"/>
    </source>
</evidence>
<evidence type="ECO:0000256" key="5">
    <source>
        <dbReference type="ARBA" id="ARBA00022741"/>
    </source>
</evidence>
<dbReference type="InterPro" id="IPR005467">
    <property type="entry name" value="His_kinase_dom"/>
</dbReference>
<dbReference type="GO" id="GO:0005524">
    <property type="term" value="F:ATP binding"/>
    <property type="evidence" value="ECO:0007669"/>
    <property type="project" value="UniProtKB-KW"/>
</dbReference>
<dbReference type="Proteomes" id="UP000289437">
    <property type="component" value="Unassembled WGS sequence"/>
</dbReference>
<dbReference type="PRINTS" id="PR00344">
    <property type="entry name" value="BCTRLSENSOR"/>
</dbReference>
<dbReference type="Gene3D" id="1.10.287.130">
    <property type="match status" value="1"/>
</dbReference>
<comment type="caution">
    <text evidence="11">The sequence shown here is derived from an EMBL/GenBank/DDBJ whole genome shotgun (WGS) entry which is preliminary data.</text>
</comment>
<accession>A0A4Q0SVI8</accession>
<dbReference type="RefSeq" id="WP_161571114.1">
    <property type="nucleotide sequence ID" value="NZ_RDSM01000004.1"/>
</dbReference>
<keyword evidence="3" id="KW-0597">Phosphoprotein</keyword>
<dbReference type="InterPro" id="IPR004358">
    <property type="entry name" value="Sig_transdc_His_kin-like_C"/>
</dbReference>
<keyword evidence="7" id="KW-0067">ATP-binding</keyword>
<evidence type="ECO:0000256" key="6">
    <source>
        <dbReference type="ARBA" id="ARBA00022777"/>
    </source>
</evidence>
<evidence type="ECO:0000256" key="9">
    <source>
        <dbReference type="SAM" id="MobiDB-lite"/>
    </source>
</evidence>
<dbReference type="PANTHER" id="PTHR43065">
    <property type="entry name" value="SENSOR HISTIDINE KINASE"/>
    <property type="match status" value="1"/>
</dbReference>
<proteinExistence type="predicted"/>
<dbReference type="PROSITE" id="PS50109">
    <property type="entry name" value="HIS_KIN"/>
    <property type="match status" value="1"/>
</dbReference>
<dbReference type="SMART" id="SM00387">
    <property type="entry name" value="HATPase_c"/>
    <property type="match status" value="1"/>
</dbReference>
<evidence type="ECO:0000256" key="3">
    <source>
        <dbReference type="ARBA" id="ARBA00022553"/>
    </source>
</evidence>
<keyword evidence="6 11" id="KW-0418">Kinase</keyword>
<dbReference type="SUPFAM" id="SSF55874">
    <property type="entry name" value="ATPase domain of HSP90 chaperone/DNA topoisomerase II/histidine kinase"/>
    <property type="match status" value="1"/>
</dbReference>
<dbReference type="Pfam" id="PF02518">
    <property type="entry name" value="HATPase_c"/>
    <property type="match status" value="1"/>
</dbReference>
<keyword evidence="8" id="KW-0902">Two-component regulatory system</keyword>
<dbReference type="AlphaFoldDB" id="A0A4Q0SVI8"/>
<evidence type="ECO:0000313" key="12">
    <source>
        <dbReference type="Proteomes" id="UP000289437"/>
    </source>
</evidence>
<dbReference type="EC" id="2.7.13.3" evidence="2"/>
<evidence type="ECO:0000259" key="10">
    <source>
        <dbReference type="PROSITE" id="PS50109"/>
    </source>
</evidence>
<evidence type="ECO:0000313" key="11">
    <source>
        <dbReference type="EMBL" id="RXH54402.1"/>
    </source>
</evidence>
<protein>
    <recommendedName>
        <fullName evidence="2">histidine kinase</fullName>
        <ecNumber evidence="2">2.7.13.3</ecNumber>
    </recommendedName>
</protein>
<reference evidence="11 12" key="1">
    <citation type="submission" date="2018-11" db="EMBL/GenBank/DDBJ databases">
        <authorList>
            <person name="Mardanov A.V."/>
            <person name="Ravin N.V."/>
            <person name="Dedysh S.N."/>
        </authorList>
    </citation>
    <scope>NUCLEOTIDE SEQUENCE [LARGE SCALE GENOMIC DNA]</scope>
    <source>
        <strain evidence="11 12">AF10</strain>
    </source>
</reference>
<dbReference type="PANTHER" id="PTHR43065:SF10">
    <property type="entry name" value="PEROXIDE STRESS-ACTIVATED HISTIDINE KINASE MAK3"/>
    <property type="match status" value="1"/>
</dbReference>
<evidence type="ECO:0000256" key="1">
    <source>
        <dbReference type="ARBA" id="ARBA00000085"/>
    </source>
</evidence>
<evidence type="ECO:0000256" key="8">
    <source>
        <dbReference type="ARBA" id="ARBA00023012"/>
    </source>
</evidence>
<dbReference type="EMBL" id="RDSM01000004">
    <property type="protein sequence ID" value="RXH54402.1"/>
    <property type="molecule type" value="Genomic_DNA"/>
</dbReference>
<dbReference type="InterPro" id="IPR003661">
    <property type="entry name" value="HisK_dim/P_dom"/>
</dbReference>
<name>A0A4Q0SVI8_9BACT</name>
<evidence type="ECO:0000256" key="4">
    <source>
        <dbReference type="ARBA" id="ARBA00022679"/>
    </source>
</evidence>
<dbReference type="InterPro" id="IPR003594">
    <property type="entry name" value="HATPase_dom"/>
</dbReference>
<dbReference type="Gene3D" id="3.30.565.10">
    <property type="entry name" value="Histidine kinase-like ATPase, C-terminal domain"/>
    <property type="match status" value="1"/>
</dbReference>
<evidence type="ECO:0000256" key="7">
    <source>
        <dbReference type="ARBA" id="ARBA00022840"/>
    </source>
</evidence>
<keyword evidence="12" id="KW-1185">Reference proteome</keyword>
<dbReference type="InterPro" id="IPR036890">
    <property type="entry name" value="HATPase_C_sf"/>
</dbReference>
<dbReference type="OrthoDB" id="110871at2"/>
<feature type="region of interest" description="Disordered" evidence="9">
    <location>
        <begin position="353"/>
        <end position="377"/>
    </location>
</feature>
<dbReference type="GO" id="GO:0000155">
    <property type="term" value="F:phosphorelay sensor kinase activity"/>
    <property type="evidence" value="ECO:0007669"/>
    <property type="project" value="InterPro"/>
</dbReference>
<keyword evidence="5" id="KW-0547">Nucleotide-binding</keyword>
<dbReference type="InterPro" id="IPR036097">
    <property type="entry name" value="HisK_dim/P_sf"/>
</dbReference>
<organism evidence="11 12">
    <name type="scientific">Granulicella sibirica</name>
    <dbReference type="NCBI Taxonomy" id="2479048"/>
    <lineage>
        <taxon>Bacteria</taxon>
        <taxon>Pseudomonadati</taxon>
        <taxon>Acidobacteriota</taxon>
        <taxon>Terriglobia</taxon>
        <taxon>Terriglobales</taxon>
        <taxon>Acidobacteriaceae</taxon>
        <taxon>Granulicella</taxon>
    </lineage>
</organism>
<comment type="catalytic activity">
    <reaction evidence="1">
        <text>ATP + protein L-histidine = ADP + protein N-phospho-L-histidine.</text>
        <dbReference type="EC" id="2.7.13.3"/>
    </reaction>
</comment>
<reference evidence="12" key="2">
    <citation type="submission" date="2019-02" db="EMBL/GenBank/DDBJ databases">
        <title>Granulicella sibirica sp. nov., a psychrotolerant acidobacterium isolated from an organic soil layer in forested tundra, West Siberia.</title>
        <authorList>
            <person name="Oshkin I.Y."/>
            <person name="Kulichevskaya I.S."/>
            <person name="Rijpstra W.I.C."/>
            <person name="Sinninghe Damste J.S."/>
            <person name="Rakitin A.L."/>
            <person name="Ravin N.V."/>
            <person name="Dedysh S.N."/>
        </authorList>
    </citation>
    <scope>NUCLEOTIDE SEQUENCE [LARGE SCALE GENOMIC DNA]</scope>
    <source>
        <strain evidence="12">AF10</strain>
    </source>
</reference>
<keyword evidence="4" id="KW-0808">Transferase</keyword>
<sequence>MHGICVGAIVGLLITLWVLWSRTQDHEITRQRERLLREELQGYARLDESLGPGEDVKPLAKRVCRAVVETSSFRRVAMLIRDAEGKLAVSASAGLDDLTVLALKEWGARAIREDRGLGRSGPVGKAEAAMKSEMIFEIVLGREERNEEAEYAKSSRRAIVTMLRAQSGAVVGALVVCGDGMQPWPAEVQDSLPALSALALKLARTIENASLIERLMRAEKLAGLGQLASGVAHELNNPLTAVLGFAELISETASDQRVREDARTIMQEALRMRDTVQNLQHFWRPVAKVIEPVDVACLLGEIADACVDKLRNRGVSLILQTSEDLPEVRGDGGRLRQVVEHLLNNAAQAIAAGQDRRSAAGRSQVPGLPRGADEGDRNPVIRVTVTHDQKMMRLIVSDSGPGFREPARVFEPFYTTRQPGEGAGLGLSLCYGIVREHGGEISAYNLHPHGAAVVVELPLQRTVMEKSEMGVLVEG</sequence>
<dbReference type="CDD" id="cd00082">
    <property type="entry name" value="HisKA"/>
    <property type="match status" value="1"/>
</dbReference>
<dbReference type="Gene3D" id="3.30.450.40">
    <property type="match status" value="1"/>
</dbReference>
<gene>
    <name evidence="11" type="ORF">GRAN_4698</name>
</gene>
<dbReference type="SUPFAM" id="SSF47384">
    <property type="entry name" value="Homodimeric domain of signal transducing histidine kinase"/>
    <property type="match status" value="1"/>
</dbReference>
<dbReference type="SMART" id="SM00388">
    <property type="entry name" value="HisKA"/>
    <property type="match status" value="1"/>
</dbReference>
<dbReference type="InterPro" id="IPR029016">
    <property type="entry name" value="GAF-like_dom_sf"/>
</dbReference>